<protein>
    <submittedName>
        <fullName evidence="1">Uncharacterized protein</fullName>
    </submittedName>
</protein>
<evidence type="ECO:0000313" key="2">
    <source>
        <dbReference type="Proteomes" id="UP000277212"/>
    </source>
</evidence>
<dbReference type="AlphaFoldDB" id="A0A3M2RE73"/>
<dbReference type="EMBL" id="NKUJ01000521">
    <property type="protein sequence ID" value="RMJ03444.1"/>
    <property type="molecule type" value="Genomic_DNA"/>
</dbReference>
<accession>A0A3M2RE73</accession>
<gene>
    <name evidence="1" type="ORF">CDV36_015030</name>
</gene>
<evidence type="ECO:0000313" key="1">
    <source>
        <dbReference type="EMBL" id="RMJ03444.1"/>
    </source>
</evidence>
<dbReference type="OrthoDB" id="3526561at2759"/>
<comment type="caution">
    <text evidence="1">The sequence shown here is derived from an EMBL/GenBank/DDBJ whole genome shotgun (WGS) entry which is preliminary data.</text>
</comment>
<sequence length="771" mass="85677">MGSGDVTARLDLAARTIDLSSTIARCPASDLVRFVVQESAKAGIEIIEWLARERIPKDAFCNTMCLAENLAQPNRYGLEIVRGMNKASDVLFNMKLIMPGAIGRHIVYDKPLRWLATTEATLLKYHDSKYAVEAFSALFTQISAKGNSSRTTIIRDRIQPVIFKVVDSIHLHTVNMGCEVRPLPPFLAALKMHKISPKAFAEAIMALTKSPGDSLVLEMDRFLVELVDWALNHWDGQLLVAIDNRIGFSERLGDEDRVLAVMISKKGTKEAMGDEHDLISFRIARFIDQNTFPPQPSEPGFTHKGFNDPRLQQNDHPAYRSALYDIKNPLETLNCTLNSTERKRAETQAQIIVRSIVELPVRPAAEELAFQIDAKSLTPYRWWLKKFPTILQKNLQKTKEEPRILYEAGNDSAPRHVAFSYPEIMTGLELAFERCQCGCNKSPLKKTLGTKLDSGCLLSVMFLEMMLHVAHAMAEAAGAQDISNLRGARTAIELGDAADKFLSIIATSGVIRWATWFRLVASAITGLPHNFAEEADEPITGYNGITNKRELLLWVAGGITVAPCWLGYDSELALQGSWGVRQATGYVVEGISAEKAVIQASASMESADTPQLVYDLPSVVTASGGQDLTDVEIRLAFFPVTSTGEVLQLTALLKTPSALRTFDPSQIYQAARLAERPECTHSRAEEAAFLKWPFDEVVLHWNNFFKEDSEFAQVALLDDSPLKQNIALGYAQNCILQTSCCMPCLVQKARETDYYGISVGSRKMLNHSNYR</sequence>
<name>A0A3M2RE73_9HYPO</name>
<organism evidence="1 2">
    <name type="scientific">Fusarium kuroshium</name>
    <dbReference type="NCBI Taxonomy" id="2010991"/>
    <lineage>
        <taxon>Eukaryota</taxon>
        <taxon>Fungi</taxon>
        <taxon>Dikarya</taxon>
        <taxon>Ascomycota</taxon>
        <taxon>Pezizomycotina</taxon>
        <taxon>Sordariomycetes</taxon>
        <taxon>Hypocreomycetidae</taxon>
        <taxon>Hypocreales</taxon>
        <taxon>Nectriaceae</taxon>
        <taxon>Fusarium</taxon>
        <taxon>Fusarium solani species complex</taxon>
    </lineage>
</organism>
<dbReference type="Proteomes" id="UP000277212">
    <property type="component" value="Unassembled WGS sequence"/>
</dbReference>
<reference evidence="1 2" key="1">
    <citation type="submission" date="2017-06" db="EMBL/GenBank/DDBJ databases">
        <title>Comparative genomic analysis of Ambrosia Fusariam Clade fungi.</title>
        <authorList>
            <person name="Stajich J.E."/>
            <person name="Carrillo J."/>
            <person name="Kijimoto T."/>
            <person name="Eskalen A."/>
            <person name="O'Donnell K."/>
            <person name="Kasson M."/>
        </authorList>
    </citation>
    <scope>NUCLEOTIDE SEQUENCE [LARGE SCALE GENOMIC DNA]</scope>
    <source>
        <strain evidence="1">UCR3666</strain>
    </source>
</reference>
<keyword evidence="2" id="KW-1185">Reference proteome</keyword>
<proteinExistence type="predicted"/>